<protein>
    <recommendedName>
        <fullName evidence="5">HTH lysR-type domain-containing protein</fullName>
    </recommendedName>
</protein>
<keyword evidence="4" id="KW-0804">Transcription</keyword>
<dbReference type="Pfam" id="PF00126">
    <property type="entry name" value="HTH_1"/>
    <property type="match status" value="1"/>
</dbReference>
<evidence type="ECO:0000256" key="1">
    <source>
        <dbReference type="ARBA" id="ARBA00009437"/>
    </source>
</evidence>
<dbReference type="InterPro" id="IPR050389">
    <property type="entry name" value="LysR-type_TF"/>
</dbReference>
<dbReference type="SUPFAM" id="SSF46785">
    <property type="entry name" value="Winged helix' DNA-binding domain"/>
    <property type="match status" value="1"/>
</dbReference>
<evidence type="ECO:0000256" key="4">
    <source>
        <dbReference type="ARBA" id="ARBA00023163"/>
    </source>
</evidence>
<dbReference type="PANTHER" id="PTHR30118:SF15">
    <property type="entry name" value="TRANSCRIPTIONAL REGULATORY PROTEIN"/>
    <property type="match status" value="1"/>
</dbReference>
<feature type="domain" description="HTH lysR-type" evidence="5">
    <location>
        <begin position="12"/>
        <end position="67"/>
    </location>
</feature>
<keyword evidence="2" id="KW-0805">Transcription regulation</keyword>
<evidence type="ECO:0000256" key="2">
    <source>
        <dbReference type="ARBA" id="ARBA00023015"/>
    </source>
</evidence>
<accession>A0A4R0XCC8</accession>
<reference evidence="6 7" key="1">
    <citation type="submission" date="2017-02" db="EMBL/GenBank/DDBJ databases">
        <title>Paraburkholderia sophoroidis sp. nov. and Paraburkholderia steynii sp. nov. rhizobial symbionts of the fynbos legume Hypocalyptus sophoroides.</title>
        <authorList>
            <person name="Steenkamp E.T."/>
            <person name="Beukes C.W."/>
            <person name="Van Zyl E."/>
            <person name="Avontuur J."/>
            <person name="Chan W.Y."/>
            <person name="Hassen A."/>
            <person name="Palmer M."/>
            <person name="Mthombeni L."/>
            <person name="Phalane F."/>
            <person name="Sereme K."/>
            <person name="Venter S.N."/>
        </authorList>
    </citation>
    <scope>NUCLEOTIDE SEQUENCE [LARGE SCALE GENOMIC DNA]</scope>
    <source>
        <strain evidence="6 7">HC1.1ba</strain>
    </source>
</reference>
<gene>
    <name evidence="6" type="ORF">BZM27_16080</name>
</gene>
<dbReference type="PANTHER" id="PTHR30118">
    <property type="entry name" value="HTH-TYPE TRANSCRIPTIONAL REGULATOR LEUO-RELATED"/>
    <property type="match status" value="1"/>
</dbReference>
<proteinExistence type="inferred from homology"/>
<comment type="similarity">
    <text evidence="1">Belongs to the LysR transcriptional regulatory family.</text>
</comment>
<evidence type="ECO:0000313" key="7">
    <source>
        <dbReference type="Proteomes" id="UP000294200"/>
    </source>
</evidence>
<dbReference type="Pfam" id="PF03466">
    <property type="entry name" value="LysR_substrate"/>
    <property type="match status" value="1"/>
</dbReference>
<dbReference type="InterPro" id="IPR000847">
    <property type="entry name" value="LysR_HTH_N"/>
</dbReference>
<dbReference type="InterPro" id="IPR036390">
    <property type="entry name" value="WH_DNA-bd_sf"/>
</dbReference>
<keyword evidence="7" id="KW-1185">Reference proteome</keyword>
<dbReference type="GO" id="GO:0003677">
    <property type="term" value="F:DNA binding"/>
    <property type="evidence" value="ECO:0007669"/>
    <property type="project" value="UniProtKB-KW"/>
</dbReference>
<sequence>MVDLLHLRRARLDLLPVLYALLECGSVTKAARSLDLTQSAVSQNLRVLRAIFNDDLLVPAGRSFQLTELAGNLLEPLSCLLEDAGQLVSPRVPFDPREEGAHIVISSADYVVSLLASRVIRVSGDEAPKVTFEFTEGSRTTCLDDLSKIDFFIAPRVYGESFGKRIGKLSLWRDQIVCIGARDNARLPARIRVAEVAQHRQVGYRVNPMIPEKIRRLIHPHLVLDTKKVCIAPTFSVLGEIVEKSDCIALVPGSVARDMASYRRIKIIELDEVESRFEICAFWSLSVANKRGHAWARKLIASVSKEISVG</sequence>
<name>A0A4R0XCC8_9BURK</name>
<evidence type="ECO:0000313" key="6">
    <source>
        <dbReference type="EMBL" id="TCG07874.1"/>
    </source>
</evidence>
<dbReference type="Proteomes" id="UP000294200">
    <property type="component" value="Unassembled WGS sequence"/>
</dbReference>
<dbReference type="GO" id="GO:0003700">
    <property type="term" value="F:DNA-binding transcription factor activity"/>
    <property type="evidence" value="ECO:0007669"/>
    <property type="project" value="InterPro"/>
</dbReference>
<evidence type="ECO:0000256" key="3">
    <source>
        <dbReference type="ARBA" id="ARBA00023125"/>
    </source>
</evidence>
<dbReference type="EMBL" id="MWML01000051">
    <property type="protein sequence ID" value="TCG07874.1"/>
    <property type="molecule type" value="Genomic_DNA"/>
</dbReference>
<dbReference type="PROSITE" id="PS50931">
    <property type="entry name" value="HTH_LYSR"/>
    <property type="match status" value="1"/>
</dbReference>
<dbReference type="AlphaFoldDB" id="A0A4R0XCC8"/>
<comment type="caution">
    <text evidence="6">The sequence shown here is derived from an EMBL/GenBank/DDBJ whole genome shotgun (WGS) entry which is preliminary data.</text>
</comment>
<dbReference type="InterPro" id="IPR005119">
    <property type="entry name" value="LysR_subst-bd"/>
</dbReference>
<dbReference type="SUPFAM" id="SSF53850">
    <property type="entry name" value="Periplasmic binding protein-like II"/>
    <property type="match status" value="1"/>
</dbReference>
<dbReference type="InterPro" id="IPR036388">
    <property type="entry name" value="WH-like_DNA-bd_sf"/>
</dbReference>
<dbReference type="Gene3D" id="1.10.10.10">
    <property type="entry name" value="Winged helix-like DNA-binding domain superfamily/Winged helix DNA-binding domain"/>
    <property type="match status" value="1"/>
</dbReference>
<keyword evidence="3" id="KW-0238">DNA-binding</keyword>
<organism evidence="6 7">
    <name type="scientific">Paraburkholderia steynii</name>
    <dbReference type="NCBI Taxonomy" id="1245441"/>
    <lineage>
        <taxon>Bacteria</taxon>
        <taxon>Pseudomonadati</taxon>
        <taxon>Pseudomonadota</taxon>
        <taxon>Betaproteobacteria</taxon>
        <taxon>Burkholderiales</taxon>
        <taxon>Burkholderiaceae</taxon>
        <taxon>Paraburkholderia</taxon>
    </lineage>
</organism>
<dbReference type="Gene3D" id="3.40.190.10">
    <property type="entry name" value="Periplasmic binding protein-like II"/>
    <property type="match status" value="2"/>
</dbReference>
<evidence type="ECO:0000259" key="5">
    <source>
        <dbReference type="PROSITE" id="PS50931"/>
    </source>
</evidence>